<evidence type="ECO:0000256" key="5">
    <source>
        <dbReference type="ARBA" id="ARBA00022840"/>
    </source>
</evidence>
<dbReference type="SMART" id="SM00382">
    <property type="entry name" value="AAA"/>
    <property type="match status" value="2"/>
</dbReference>
<dbReference type="PANTHER" id="PTHR43776:SF7">
    <property type="entry name" value="D,D-DIPEPTIDE TRANSPORT ATP-BINDING PROTEIN DDPF-RELATED"/>
    <property type="match status" value="1"/>
</dbReference>
<evidence type="ECO:0000259" key="6">
    <source>
        <dbReference type="PROSITE" id="PS50893"/>
    </source>
</evidence>
<dbReference type="CDD" id="cd03257">
    <property type="entry name" value="ABC_NikE_OppD_transporters"/>
    <property type="match status" value="2"/>
</dbReference>
<keyword evidence="5 7" id="KW-0067">ATP-binding</keyword>
<dbReference type="InterPro" id="IPR017871">
    <property type="entry name" value="ABC_transporter-like_CS"/>
</dbReference>
<keyword evidence="2" id="KW-0813">Transport</keyword>
<sequence>MSAPLLQLERLSLTLDGRPLLQDLTLQLQAGEVLGLVGASGSGKSLTTLALMGLLPEGARLSGGLKLDGQDLLALPEAGWNRLRGQRVGLVFQEPMSALNPLMSIGAQLAEALRLHRPLSRREAWEQARAGLGRVGLGDDEAGARRHPHQLSGGQRQRVVIAIAMALQPRLLIADEPTTALDVTTQAQILELLTGLVREQGCGLLLVTHDLALVAQVADRVAVLQQGRIVEQGEAVALLSRPGHVATQALVAQAELPPHAGTANAGGEALLEVQGLSRHYRIGGGLLRRAQRRQALSDVSLTVHRGERVGLVGESGSGKSTLLRAVLGLEPTQAGSIRLGGQCFGDGDDRALRRRVQIVFQDPYGSLDPRWPAWRLVAEPLHLREEPASPAEARAQAKHWLERVGLGAAVAERRAHQFSGGQRQRLALARALIVEPELLVLDEAVSALDTAVRAQILTLLDDLCREQGTATLFVSHDLGVMRTATDRLYVLQQGRIVESGPTAQVLSAPQAAYTAQLLADTQALGLALTKRLAGQGRADPT</sequence>
<dbReference type="AlphaFoldDB" id="A0A2W5E0D9"/>
<dbReference type="PROSITE" id="PS00211">
    <property type="entry name" value="ABC_TRANSPORTER_1"/>
    <property type="match status" value="2"/>
</dbReference>
<feature type="domain" description="ABC transporter" evidence="6">
    <location>
        <begin position="6"/>
        <end position="251"/>
    </location>
</feature>
<dbReference type="GO" id="GO:0016887">
    <property type="term" value="F:ATP hydrolysis activity"/>
    <property type="evidence" value="ECO:0007669"/>
    <property type="project" value="InterPro"/>
</dbReference>
<keyword evidence="4" id="KW-0547">Nucleotide-binding</keyword>
<dbReference type="EMBL" id="QFOD01000004">
    <property type="protein sequence ID" value="PZP34440.1"/>
    <property type="molecule type" value="Genomic_DNA"/>
</dbReference>
<evidence type="ECO:0000256" key="1">
    <source>
        <dbReference type="ARBA" id="ARBA00005417"/>
    </source>
</evidence>
<evidence type="ECO:0000313" key="7">
    <source>
        <dbReference type="EMBL" id="PZP34440.1"/>
    </source>
</evidence>
<dbReference type="InterPro" id="IPR027417">
    <property type="entry name" value="P-loop_NTPase"/>
</dbReference>
<organism evidence="7 8">
    <name type="scientific">Roseateles depolymerans</name>
    <dbReference type="NCBI Taxonomy" id="76731"/>
    <lineage>
        <taxon>Bacteria</taxon>
        <taxon>Pseudomonadati</taxon>
        <taxon>Pseudomonadota</taxon>
        <taxon>Betaproteobacteria</taxon>
        <taxon>Burkholderiales</taxon>
        <taxon>Sphaerotilaceae</taxon>
        <taxon>Roseateles</taxon>
    </lineage>
</organism>
<comment type="similarity">
    <text evidence="1">Belongs to the ABC transporter superfamily.</text>
</comment>
<dbReference type="GO" id="GO:0005524">
    <property type="term" value="F:ATP binding"/>
    <property type="evidence" value="ECO:0007669"/>
    <property type="project" value="UniProtKB-KW"/>
</dbReference>
<evidence type="ECO:0000256" key="2">
    <source>
        <dbReference type="ARBA" id="ARBA00022448"/>
    </source>
</evidence>
<dbReference type="Gene3D" id="3.40.50.300">
    <property type="entry name" value="P-loop containing nucleotide triphosphate hydrolases"/>
    <property type="match status" value="2"/>
</dbReference>
<name>A0A2W5E0D9_9BURK</name>
<dbReference type="PROSITE" id="PS50893">
    <property type="entry name" value="ABC_TRANSPORTER_2"/>
    <property type="match status" value="2"/>
</dbReference>
<dbReference type="SUPFAM" id="SSF52540">
    <property type="entry name" value="P-loop containing nucleoside triphosphate hydrolases"/>
    <property type="match status" value="2"/>
</dbReference>
<dbReference type="Pfam" id="PF00005">
    <property type="entry name" value="ABC_tran"/>
    <property type="match status" value="2"/>
</dbReference>
<keyword evidence="3" id="KW-0472">Membrane</keyword>
<dbReference type="Proteomes" id="UP000249633">
    <property type="component" value="Unassembled WGS sequence"/>
</dbReference>
<reference evidence="7 8" key="1">
    <citation type="submission" date="2017-08" db="EMBL/GenBank/DDBJ databases">
        <title>Infants hospitalized years apart are colonized by the same room-sourced microbial strains.</title>
        <authorList>
            <person name="Brooks B."/>
            <person name="Olm M.R."/>
            <person name="Firek B.A."/>
            <person name="Baker R."/>
            <person name="Thomas B.C."/>
            <person name="Morowitz M.J."/>
            <person name="Banfield J.F."/>
        </authorList>
    </citation>
    <scope>NUCLEOTIDE SEQUENCE [LARGE SCALE GENOMIC DNA]</scope>
    <source>
        <strain evidence="7">S2_012_000_R2_81</strain>
    </source>
</reference>
<proteinExistence type="inferred from homology"/>
<comment type="caution">
    <text evidence="7">The sequence shown here is derived from an EMBL/GenBank/DDBJ whole genome shotgun (WGS) entry which is preliminary data.</text>
</comment>
<accession>A0A2W5E0D9</accession>
<evidence type="ECO:0000313" key="8">
    <source>
        <dbReference type="Proteomes" id="UP000249633"/>
    </source>
</evidence>
<dbReference type="InterPro" id="IPR050319">
    <property type="entry name" value="ABC_transp_ATP-bind"/>
</dbReference>
<dbReference type="NCBIfam" id="NF007739">
    <property type="entry name" value="PRK10419.1"/>
    <property type="match status" value="2"/>
</dbReference>
<feature type="domain" description="ABC transporter" evidence="6">
    <location>
        <begin position="271"/>
        <end position="518"/>
    </location>
</feature>
<keyword evidence="3" id="KW-1003">Cell membrane</keyword>
<dbReference type="PANTHER" id="PTHR43776">
    <property type="entry name" value="TRANSPORT ATP-BINDING PROTEIN"/>
    <property type="match status" value="1"/>
</dbReference>
<gene>
    <name evidence="7" type="ORF">DI603_05655</name>
</gene>
<dbReference type="InterPro" id="IPR003439">
    <property type="entry name" value="ABC_transporter-like_ATP-bd"/>
</dbReference>
<dbReference type="GO" id="GO:0055085">
    <property type="term" value="P:transmembrane transport"/>
    <property type="evidence" value="ECO:0007669"/>
    <property type="project" value="UniProtKB-ARBA"/>
</dbReference>
<dbReference type="InterPro" id="IPR003593">
    <property type="entry name" value="AAA+_ATPase"/>
</dbReference>
<dbReference type="NCBIfam" id="NF008453">
    <property type="entry name" value="PRK11308.1"/>
    <property type="match status" value="2"/>
</dbReference>
<evidence type="ECO:0000256" key="4">
    <source>
        <dbReference type="ARBA" id="ARBA00022741"/>
    </source>
</evidence>
<evidence type="ECO:0000256" key="3">
    <source>
        <dbReference type="ARBA" id="ARBA00022475"/>
    </source>
</evidence>
<protein>
    <submittedName>
        <fullName evidence="7">Microcin ABC transporter ATP-binding protein</fullName>
    </submittedName>
</protein>